<dbReference type="EMBL" id="AP012204">
    <property type="protein sequence ID" value="BAK35805.1"/>
    <property type="molecule type" value="Genomic_DNA"/>
</dbReference>
<protein>
    <submittedName>
        <fullName evidence="4">Putative MerR family transcriptional regulator</fullName>
    </submittedName>
</protein>
<dbReference type="InterPro" id="IPR029068">
    <property type="entry name" value="Glyas_Bleomycin-R_OHBP_Dase"/>
</dbReference>
<dbReference type="RefSeq" id="WP_013863674.1">
    <property type="nucleotide sequence ID" value="NC_015635.1"/>
</dbReference>
<dbReference type="eggNOG" id="COG0346">
    <property type="taxonomic scope" value="Bacteria"/>
</dbReference>
<dbReference type="SMART" id="SM00422">
    <property type="entry name" value="HTH_MERR"/>
    <property type="match status" value="1"/>
</dbReference>
<dbReference type="Proteomes" id="UP000007947">
    <property type="component" value="Chromosome"/>
</dbReference>
<dbReference type="SUPFAM" id="SSF54593">
    <property type="entry name" value="Glyoxalase/Bleomycin resistance protein/Dihydroxybiphenyl dioxygenase"/>
    <property type="match status" value="1"/>
</dbReference>
<dbReference type="KEGG" id="mph:MLP_27910"/>
<dbReference type="STRING" id="1032480.MLP_27910"/>
<evidence type="ECO:0000256" key="1">
    <source>
        <dbReference type="ARBA" id="ARBA00023125"/>
    </source>
</evidence>
<dbReference type="HOGENOM" id="CLU_065103_2_0_11"/>
<dbReference type="OrthoDB" id="7849865at2"/>
<accession>F5XID6</accession>
<dbReference type="PROSITE" id="PS51819">
    <property type="entry name" value="VOC"/>
    <property type="match status" value="1"/>
</dbReference>
<dbReference type="PANTHER" id="PTHR30204">
    <property type="entry name" value="REDOX-CYCLING DRUG-SENSING TRANSCRIPTIONAL ACTIVATOR SOXR"/>
    <property type="match status" value="1"/>
</dbReference>
<evidence type="ECO:0000259" key="2">
    <source>
        <dbReference type="PROSITE" id="PS50937"/>
    </source>
</evidence>
<dbReference type="InterPro" id="IPR000551">
    <property type="entry name" value="MerR-type_HTH_dom"/>
</dbReference>
<dbReference type="Pfam" id="PF00903">
    <property type="entry name" value="Glyoxalase"/>
    <property type="match status" value="1"/>
</dbReference>
<dbReference type="Gene3D" id="1.10.1660.10">
    <property type="match status" value="1"/>
</dbReference>
<name>F5XID6_MICPN</name>
<dbReference type="InterPro" id="IPR037523">
    <property type="entry name" value="VOC_core"/>
</dbReference>
<gene>
    <name evidence="4" type="ordered locus">MLP_27910</name>
</gene>
<dbReference type="InterPro" id="IPR004360">
    <property type="entry name" value="Glyas_Fos-R_dOase_dom"/>
</dbReference>
<dbReference type="GO" id="GO:0003700">
    <property type="term" value="F:DNA-binding transcription factor activity"/>
    <property type="evidence" value="ECO:0007669"/>
    <property type="project" value="InterPro"/>
</dbReference>
<evidence type="ECO:0000313" key="4">
    <source>
        <dbReference type="EMBL" id="BAK35805.1"/>
    </source>
</evidence>
<organism evidence="4 5">
    <name type="scientific">Microlunatus phosphovorus (strain ATCC 700054 / DSM 10555 / JCM 9379 / NBRC 101784 / NCIMB 13414 / VKM Ac-1990 / NM-1)</name>
    <dbReference type="NCBI Taxonomy" id="1032480"/>
    <lineage>
        <taxon>Bacteria</taxon>
        <taxon>Bacillati</taxon>
        <taxon>Actinomycetota</taxon>
        <taxon>Actinomycetes</taxon>
        <taxon>Propionibacteriales</taxon>
        <taxon>Propionibacteriaceae</taxon>
        <taxon>Microlunatus</taxon>
    </lineage>
</organism>
<dbReference type="Gene3D" id="3.10.180.10">
    <property type="entry name" value="2,3-Dihydroxybiphenyl 1,2-Dioxygenase, domain 1"/>
    <property type="match status" value="1"/>
</dbReference>
<proteinExistence type="predicted"/>
<dbReference type="Pfam" id="PF13411">
    <property type="entry name" value="MerR_1"/>
    <property type="match status" value="1"/>
</dbReference>
<reference evidence="4 5" key="1">
    <citation type="submission" date="2011-05" db="EMBL/GenBank/DDBJ databases">
        <title>Whole genome sequence of Microlunatus phosphovorus NM-1.</title>
        <authorList>
            <person name="Hosoyama A."/>
            <person name="Sasaki K."/>
            <person name="Harada T."/>
            <person name="Igarashi R."/>
            <person name="Kawakoshi A."/>
            <person name="Sasagawa M."/>
            <person name="Fukada J."/>
            <person name="Nakamura S."/>
            <person name="Katano Y."/>
            <person name="Hanada S."/>
            <person name="Kamagata Y."/>
            <person name="Nakamura N."/>
            <person name="Yamazaki S."/>
            <person name="Fujita N."/>
        </authorList>
    </citation>
    <scope>NUCLEOTIDE SEQUENCE [LARGE SCALE GENOMIC DNA]</scope>
    <source>
        <strain evidence="5">ATCC 700054 / DSM 10555 / JCM 9379 / NBRC 101784 / NCIMB 13414 / VKM Ac-1990 / NM-1</strain>
    </source>
</reference>
<evidence type="ECO:0000259" key="3">
    <source>
        <dbReference type="PROSITE" id="PS51819"/>
    </source>
</evidence>
<keyword evidence="1" id="KW-0238">DNA-binding</keyword>
<dbReference type="InterPro" id="IPR047057">
    <property type="entry name" value="MerR_fam"/>
</dbReference>
<keyword evidence="5" id="KW-1185">Reference proteome</keyword>
<dbReference type="PANTHER" id="PTHR30204:SF97">
    <property type="entry name" value="MERR FAMILY REGULATORY PROTEIN"/>
    <property type="match status" value="1"/>
</dbReference>
<feature type="domain" description="HTH merR-type" evidence="2">
    <location>
        <begin position="5"/>
        <end position="75"/>
    </location>
</feature>
<dbReference type="PROSITE" id="PS50937">
    <property type="entry name" value="HTH_MERR_2"/>
    <property type="match status" value="1"/>
</dbReference>
<dbReference type="InterPro" id="IPR009061">
    <property type="entry name" value="DNA-bd_dom_put_sf"/>
</dbReference>
<dbReference type="GO" id="GO:0003677">
    <property type="term" value="F:DNA binding"/>
    <property type="evidence" value="ECO:0007669"/>
    <property type="project" value="UniProtKB-KW"/>
</dbReference>
<dbReference type="SUPFAM" id="SSF46955">
    <property type="entry name" value="Putative DNA-binding domain"/>
    <property type="match status" value="1"/>
</dbReference>
<dbReference type="eggNOG" id="COG0789">
    <property type="taxonomic scope" value="Bacteria"/>
</dbReference>
<feature type="domain" description="VOC" evidence="3">
    <location>
        <begin position="124"/>
        <end position="243"/>
    </location>
</feature>
<evidence type="ECO:0000313" key="5">
    <source>
        <dbReference type="Proteomes" id="UP000007947"/>
    </source>
</evidence>
<dbReference type="AlphaFoldDB" id="F5XID6"/>
<dbReference type="PROSITE" id="PS00552">
    <property type="entry name" value="HTH_MERR_1"/>
    <property type="match status" value="1"/>
</dbReference>
<sequence>MNDDLVPVGAFAKLSGLSEHTLRHYDAIGLLAPAHVDPRTGYRRYSPDQLTTARLIADLRWLGVSLAAARTVVADPDSVQARALLADQNDRLIRQRHHLDRQIAQCSAYATEGIRMPTIATTITPVQIKLGVSDKARAERFYEEAFGLVQRVVRHTRDRDDSAYQFGDYGQPGFFLLFFLDESSFDRPGPSTIGFLVPDLDGAHRRALRAGGVEAVAPAEQEDMPRSSAVTDPDGNWVWLYQG</sequence>